<dbReference type="RefSeq" id="XP_069211374.1">
    <property type="nucleotide sequence ID" value="XM_069350988.1"/>
</dbReference>
<keyword evidence="3" id="KW-1185">Reference proteome</keyword>
<dbReference type="EMBL" id="JBBXJM010000002">
    <property type="protein sequence ID" value="KAL1411430.1"/>
    <property type="molecule type" value="Genomic_DNA"/>
</dbReference>
<evidence type="ECO:0000313" key="2">
    <source>
        <dbReference type="EMBL" id="KAL1411430.1"/>
    </source>
</evidence>
<evidence type="ECO:0000313" key="3">
    <source>
        <dbReference type="Proteomes" id="UP001565368"/>
    </source>
</evidence>
<dbReference type="GeneID" id="95983429"/>
<proteinExistence type="predicted"/>
<sequence length="334" mass="36557">MSDNFIGMGQDSFLDGMSVVSDPTGEGSADETAERFIPWALEEAIERILRERPFTIKSLLEEVVAVSLAAQKARLSFEIQYTKKGKQKRPKFSSEEAGLLSSGGRLHKAFSGCGVLPEYLLATSAEYNGDVQRPKEVCLSMAMIAAFTWLGHQYARELARSAALSAPVRVILPVGILRGDREAPIDSRVFVPLYMEPTVVGKFAEKLAGLSVEQTEGLTDRQKLELINPVRVRIDAVSSTKVEVWATLPVGTDDCRFMQLLEQVRWREKDLADKLVNRTNKACSEVGPGLATHMGASKSMWSSVCPISSSTGVDTSEAHQASPKAVDVYKKSQS</sequence>
<feature type="region of interest" description="Disordered" evidence="1">
    <location>
        <begin position="311"/>
        <end position="334"/>
    </location>
</feature>
<name>A0ABR3Q9M0_9TREE</name>
<evidence type="ECO:0000256" key="1">
    <source>
        <dbReference type="SAM" id="MobiDB-lite"/>
    </source>
</evidence>
<reference evidence="2 3" key="1">
    <citation type="submission" date="2023-08" db="EMBL/GenBank/DDBJ databases">
        <title>Annotated Genome Sequence of Vanrija albida AlHP1.</title>
        <authorList>
            <person name="Herzog R."/>
        </authorList>
    </citation>
    <scope>NUCLEOTIDE SEQUENCE [LARGE SCALE GENOMIC DNA]</scope>
    <source>
        <strain evidence="2 3">AlHP1</strain>
    </source>
</reference>
<protein>
    <submittedName>
        <fullName evidence="2">Uncharacterized protein</fullName>
    </submittedName>
</protein>
<comment type="caution">
    <text evidence="2">The sequence shown here is derived from an EMBL/GenBank/DDBJ whole genome shotgun (WGS) entry which is preliminary data.</text>
</comment>
<dbReference type="Proteomes" id="UP001565368">
    <property type="component" value="Unassembled WGS sequence"/>
</dbReference>
<organism evidence="2 3">
    <name type="scientific">Vanrija albida</name>
    <dbReference type="NCBI Taxonomy" id="181172"/>
    <lineage>
        <taxon>Eukaryota</taxon>
        <taxon>Fungi</taxon>
        <taxon>Dikarya</taxon>
        <taxon>Basidiomycota</taxon>
        <taxon>Agaricomycotina</taxon>
        <taxon>Tremellomycetes</taxon>
        <taxon>Trichosporonales</taxon>
        <taxon>Trichosporonaceae</taxon>
        <taxon>Vanrija</taxon>
    </lineage>
</organism>
<accession>A0ABR3Q9M0</accession>
<gene>
    <name evidence="2" type="ORF">Q8F55_002386</name>
</gene>